<name>A0A0F9Q688_9ZZZZ</name>
<dbReference type="AlphaFoldDB" id="A0A0F9Q688"/>
<gene>
    <name evidence="1" type="ORF">LCGC14_0757790</name>
</gene>
<dbReference type="EMBL" id="LAZR01001857">
    <property type="protein sequence ID" value="KKN38014.1"/>
    <property type="molecule type" value="Genomic_DNA"/>
</dbReference>
<comment type="caution">
    <text evidence="1">The sequence shown here is derived from an EMBL/GenBank/DDBJ whole genome shotgun (WGS) entry which is preliminary data.</text>
</comment>
<proteinExistence type="predicted"/>
<sequence length="128" mass="14219">MTNSPRNTSKTDPMLQLMDAMAFGASESIERTEAKGQRDLVNFDVLPVDILGGTEADFEALGFTFGEPVHNDPLFREATLPEGWKRQACDHAMYSDIVDETGAQRVSVFYKAASYDRNASMSLVPRPR</sequence>
<protein>
    <submittedName>
        <fullName evidence="1">Uncharacterized protein</fullName>
    </submittedName>
</protein>
<organism evidence="1">
    <name type="scientific">marine sediment metagenome</name>
    <dbReference type="NCBI Taxonomy" id="412755"/>
    <lineage>
        <taxon>unclassified sequences</taxon>
        <taxon>metagenomes</taxon>
        <taxon>ecological metagenomes</taxon>
    </lineage>
</organism>
<evidence type="ECO:0000313" key="1">
    <source>
        <dbReference type="EMBL" id="KKN38014.1"/>
    </source>
</evidence>
<accession>A0A0F9Q688</accession>
<reference evidence="1" key="1">
    <citation type="journal article" date="2015" name="Nature">
        <title>Complex archaea that bridge the gap between prokaryotes and eukaryotes.</title>
        <authorList>
            <person name="Spang A."/>
            <person name="Saw J.H."/>
            <person name="Jorgensen S.L."/>
            <person name="Zaremba-Niedzwiedzka K."/>
            <person name="Martijn J."/>
            <person name="Lind A.E."/>
            <person name="van Eijk R."/>
            <person name="Schleper C."/>
            <person name="Guy L."/>
            <person name="Ettema T.J."/>
        </authorList>
    </citation>
    <scope>NUCLEOTIDE SEQUENCE</scope>
</reference>